<reference evidence="1" key="2">
    <citation type="journal article" date="2015" name="Fish Shellfish Immunol.">
        <title>Early steps in the European eel (Anguilla anguilla)-Vibrio vulnificus interaction in the gills: Role of the RtxA13 toxin.</title>
        <authorList>
            <person name="Callol A."/>
            <person name="Pajuelo D."/>
            <person name="Ebbesson L."/>
            <person name="Teles M."/>
            <person name="MacKenzie S."/>
            <person name="Amaro C."/>
        </authorList>
    </citation>
    <scope>NUCLEOTIDE SEQUENCE</scope>
</reference>
<dbReference type="EMBL" id="GBXM01025898">
    <property type="protein sequence ID" value="JAH82679.1"/>
    <property type="molecule type" value="Transcribed_RNA"/>
</dbReference>
<reference evidence="1" key="1">
    <citation type="submission" date="2014-11" db="EMBL/GenBank/DDBJ databases">
        <authorList>
            <person name="Amaro Gonzalez C."/>
        </authorList>
    </citation>
    <scope>NUCLEOTIDE SEQUENCE</scope>
</reference>
<name>A0A0E9VWY9_ANGAN</name>
<evidence type="ECO:0000313" key="1">
    <source>
        <dbReference type="EMBL" id="JAH82679.1"/>
    </source>
</evidence>
<sequence length="34" mass="3786">MIKLLPLLTVIIITSLPGVRLPIHLHSFQAHLIS</sequence>
<protein>
    <submittedName>
        <fullName evidence="1">Uncharacterized protein</fullName>
    </submittedName>
</protein>
<dbReference type="AlphaFoldDB" id="A0A0E9VWY9"/>
<accession>A0A0E9VWY9</accession>
<proteinExistence type="predicted"/>
<organism evidence="1">
    <name type="scientific">Anguilla anguilla</name>
    <name type="common">European freshwater eel</name>
    <name type="synonym">Muraena anguilla</name>
    <dbReference type="NCBI Taxonomy" id="7936"/>
    <lineage>
        <taxon>Eukaryota</taxon>
        <taxon>Metazoa</taxon>
        <taxon>Chordata</taxon>
        <taxon>Craniata</taxon>
        <taxon>Vertebrata</taxon>
        <taxon>Euteleostomi</taxon>
        <taxon>Actinopterygii</taxon>
        <taxon>Neopterygii</taxon>
        <taxon>Teleostei</taxon>
        <taxon>Anguilliformes</taxon>
        <taxon>Anguillidae</taxon>
        <taxon>Anguilla</taxon>
    </lineage>
</organism>